<protein>
    <submittedName>
        <fullName evidence="2">Uncharacterized protein</fullName>
    </submittedName>
</protein>
<feature type="compositionally biased region" description="Polar residues" evidence="1">
    <location>
        <begin position="59"/>
        <end position="70"/>
    </location>
</feature>
<dbReference type="OrthoDB" id="4641719at2"/>
<evidence type="ECO:0000313" key="2">
    <source>
        <dbReference type="EMBL" id="OBA86252.1"/>
    </source>
</evidence>
<dbReference type="RefSeq" id="WP_061001658.1">
    <property type="nucleotide sequence ID" value="NZ_LSKA01000162.1"/>
</dbReference>
<comment type="caution">
    <text evidence="2">The sequence shown here is derived from an EMBL/GenBank/DDBJ whole genome shotgun (WGS) entry which is preliminary data.</text>
</comment>
<sequence>MGSNRLVHRITVAAGGTALIAMIGLTAGCGEEKKAPEAPSSTTTTTTTTTTTSAVTPTEKSLSPNGGNLFTPSVTANPAPTATPGTHRN</sequence>
<evidence type="ECO:0000313" key="3">
    <source>
        <dbReference type="Proteomes" id="UP000093962"/>
    </source>
</evidence>
<evidence type="ECO:0000256" key="1">
    <source>
        <dbReference type="SAM" id="MobiDB-lite"/>
    </source>
</evidence>
<feature type="compositionally biased region" description="Low complexity" evidence="1">
    <location>
        <begin position="71"/>
        <end position="89"/>
    </location>
</feature>
<dbReference type="EMBL" id="LZSF01000157">
    <property type="protein sequence ID" value="OBA86252.1"/>
    <property type="molecule type" value="Genomic_DNA"/>
</dbReference>
<dbReference type="Proteomes" id="UP000093962">
    <property type="component" value="Unassembled WGS sequence"/>
</dbReference>
<name>A0A1A0MLG9_MYCMU</name>
<feature type="compositionally biased region" description="Low complexity" evidence="1">
    <location>
        <begin position="37"/>
        <end position="58"/>
    </location>
</feature>
<reference evidence="2 3" key="1">
    <citation type="submission" date="2016-06" db="EMBL/GenBank/DDBJ databases">
        <authorList>
            <person name="Kjaerup R.B."/>
            <person name="Dalgaard T.S."/>
            <person name="Juul-Madsen H.R."/>
        </authorList>
    </citation>
    <scope>NUCLEOTIDE SEQUENCE [LARGE SCALE GENOMIC DNA]</scope>
    <source>
        <strain evidence="2 3">1199456.5</strain>
    </source>
</reference>
<dbReference type="PROSITE" id="PS51257">
    <property type="entry name" value="PROKAR_LIPOPROTEIN"/>
    <property type="match status" value="1"/>
</dbReference>
<feature type="region of interest" description="Disordered" evidence="1">
    <location>
        <begin position="31"/>
        <end position="89"/>
    </location>
</feature>
<proteinExistence type="predicted"/>
<accession>A0A1A0MLG9</accession>
<gene>
    <name evidence="2" type="ORF">A5642_02010</name>
</gene>
<dbReference type="AlphaFoldDB" id="A0A1A0MLG9"/>
<organism evidence="2 3">
    <name type="scientific">Mycolicibacterium mucogenicum</name>
    <name type="common">Mycobacterium mucogenicum</name>
    <dbReference type="NCBI Taxonomy" id="56689"/>
    <lineage>
        <taxon>Bacteria</taxon>
        <taxon>Bacillati</taxon>
        <taxon>Actinomycetota</taxon>
        <taxon>Actinomycetes</taxon>
        <taxon>Mycobacteriales</taxon>
        <taxon>Mycobacteriaceae</taxon>
        <taxon>Mycolicibacterium</taxon>
    </lineage>
</organism>